<gene>
    <name evidence="7" type="ORF">CLV40_109215</name>
</gene>
<evidence type="ECO:0000256" key="2">
    <source>
        <dbReference type="ARBA" id="ARBA00022692"/>
    </source>
</evidence>
<feature type="transmembrane region" description="Helical" evidence="5">
    <location>
        <begin position="146"/>
        <end position="169"/>
    </location>
</feature>
<dbReference type="GO" id="GO:0005886">
    <property type="term" value="C:plasma membrane"/>
    <property type="evidence" value="ECO:0007669"/>
    <property type="project" value="UniProtKB-SubCell"/>
</dbReference>
<evidence type="ECO:0000313" key="7">
    <source>
        <dbReference type="EMBL" id="PPK66830.1"/>
    </source>
</evidence>
<evidence type="ECO:0000313" key="8">
    <source>
        <dbReference type="Proteomes" id="UP000239203"/>
    </source>
</evidence>
<feature type="transmembrane region" description="Helical" evidence="5">
    <location>
        <begin position="208"/>
        <end position="226"/>
    </location>
</feature>
<evidence type="ECO:0000259" key="6">
    <source>
        <dbReference type="PROSITE" id="PS50850"/>
    </source>
</evidence>
<keyword evidence="3 5" id="KW-1133">Transmembrane helix</keyword>
<keyword evidence="8" id="KW-1185">Reference proteome</keyword>
<protein>
    <submittedName>
        <fullName evidence="7">EmrB/QacA subfamily drug resistance transporter</fullName>
    </submittedName>
</protein>
<dbReference type="GO" id="GO:0022857">
    <property type="term" value="F:transmembrane transporter activity"/>
    <property type="evidence" value="ECO:0007669"/>
    <property type="project" value="InterPro"/>
</dbReference>
<dbReference type="AlphaFoldDB" id="A0A2S6GNS2"/>
<dbReference type="EMBL" id="PTIX01000009">
    <property type="protein sequence ID" value="PPK66830.1"/>
    <property type="molecule type" value="Genomic_DNA"/>
</dbReference>
<feature type="domain" description="Major facilitator superfamily (MFS) profile" evidence="6">
    <location>
        <begin position="19"/>
        <end position="469"/>
    </location>
</feature>
<proteinExistence type="predicted"/>
<reference evidence="7 8" key="1">
    <citation type="submission" date="2018-02" db="EMBL/GenBank/DDBJ databases">
        <title>Genomic Encyclopedia of Archaeal and Bacterial Type Strains, Phase II (KMG-II): from individual species to whole genera.</title>
        <authorList>
            <person name="Goeker M."/>
        </authorList>
    </citation>
    <scope>NUCLEOTIDE SEQUENCE [LARGE SCALE GENOMIC DNA]</scope>
    <source>
        <strain evidence="7 8">YU 961-1</strain>
    </source>
</reference>
<feature type="transmembrane region" description="Helical" evidence="5">
    <location>
        <begin position="20"/>
        <end position="41"/>
    </location>
</feature>
<dbReference type="PROSITE" id="PS50850">
    <property type="entry name" value="MFS"/>
    <property type="match status" value="1"/>
</dbReference>
<feature type="transmembrane region" description="Helical" evidence="5">
    <location>
        <begin position="419"/>
        <end position="437"/>
    </location>
</feature>
<dbReference type="SUPFAM" id="SSF103473">
    <property type="entry name" value="MFS general substrate transporter"/>
    <property type="match status" value="1"/>
</dbReference>
<name>A0A2S6GNS2_9PSEU</name>
<feature type="transmembrane region" description="Helical" evidence="5">
    <location>
        <begin position="175"/>
        <end position="196"/>
    </location>
</feature>
<feature type="transmembrane region" description="Helical" evidence="5">
    <location>
        <begin position="371"/>
        <end position="390"/>
    </location>
</feature>
<accession>A0A2S6GNS2</accession>
<dbReference type="CDD" id="cd17321">
    <property type="entry name" value="MFS_MMR_MDR_like"/>
    <property type="match status" value="1"/>
</dbReference>
<organism evidence="7 8">
    <name type="scientific">Actinokineospora auranticolor</name>
    <dbReference type="NCBI Taxonomy" id="155976"/>
    <lineage>
        <taxon>Bacteria</taxon>
        <taxon>Bacillati</taxon>
        <taxon>Actinomycetota</taxon>
        <taxon>Actinomycetes</taxon>
        <taxon>Pseudonocardiales</taxon>
        <taxon>Pseudonocardiaceae</taxon>
        <taxon>Actinokineospora</taxon>
    </lineage>
</organism>
<feature type="transmembrane region" description="Helical" evidence="5">
    <location>
        <begin position="276"/>
        <end position="304"/>
    </location>
</feature>
<feature type="transmembrane region" description="Helical" evidence="5">
    <location>
        <begin position="443"/>
        <end position="465"/>
    </location>
</feature>
<dbReference type="RefSeq" id="WP_245931366.1">
    <property type="nucleotide sequence ID" value="NZ_CP154825.1"/>
</dbReference>
<dbReference type="PANTHER" id="PTHR42718">
    <property type="entry name" value="MAJOR FACILITATOR SUPERFAMILY MULTIDRUG TRANSPORTER MFSC"/>
    <property type="match status" value="1"/>
</dbReference>
<comment type="subcellular location">
    <subcellularLocation>
        <location evidence="1">Cell membrane</location>
        <topology evidence="1">Multi-pass membrane protein</topology>
    </subcellularLocation>
</comment>
<evidence type="ECO:0000256" key="5">
    <source>
        <dbReference type="SAM" id="Phobius"/>
    </source>
</evidence>
<dbReference type="InterPro" id="IPR001958">
    <property type="entry name" value="Tet-R_TetA/multi-R_MdtG-like"/>
</dbReference>
<feature type="transmembrane region" description="Helical" evidence="5">
    <location>
        <begin position="343"/>
        <end position="365"/>
    </location>
</feature>
<feature type="transmembrane region" description="Helical" evidence="5">
    <location>
        <begin position="316"/>
        <end position="336"/>
    </location>
</feature>
<feature type="transmembrane region" description="Helical" evidence="5">
    <location>
        <begin position="85"/>
        <end position="102"/>
    </location>
</feature>
<evidence type="ECO:0000256" key="4">
    <source>
        <dbReference type="ARBA" id="ARBA00023136"/>
    </source>
</evidence>
<sequence>MTNSQADAPTEPDPRRWRALAVTQAAGFMSLLDVSIVNVALPSIRADLGAAPGAAQWVVSGYALTFGLSLVAGGRLGDALGRRRMFLIALTGFVLTSVLAGAAPNLTWLVVARLSQGLAGGLLTPQNSGLIQDLFSGAERGRAFGVFGATVGVSTAVGPVLGGLILAVFGDPEGWRWIFYVNLPIGLVALALAARLLPARASGGRPDIDVVGALLLGATVLAVLFPLVQAEDGGLSRLWWLFAVAVALGWLFLRWERRTARRGRAPLLDTSLFTETPGYLAGAGVGLAYFSGFTGVWLVFALFFQTGLGYTPWQSGLAVTPFAIGGAVSAAVAGRLVARYGRLITVVGLALVAGGLAVVAGIALLGPGRATGWWIALPMLVAGVGGGAVISPNTTMTLARVPNRMAGVAGGVLQTGQRIGTAVGTATLAAIYQAVLGGSGDDYPLALAVALAAAVALVLVALLLAMRDRRANRALDAAEVGAG</sequence>
<keyword evidence="4 5" id="KW-0472">Membrane</keyword>
<evidence type="ECO:0000256" key="1">
    <source>
        <dbReference type="ARBA" id="ARBA00004651"/>
    </source>
</evidence>
<feature type="transmembrane region" description="Helical" evidence="5">
    <location>
        <begin position="238"/>
        <end position="255"/>
    </location>
</feature>
<feature type="transmembrane region" description="Helical" evidence="5">
    <location>
        <begin position="53"/>
        <end position="73"/>
    </location>
</feature>
<comment type="caution">
    <text evidence="7">The sequence shown here is derived from an EMBL/GenBank/DDBJ whole genome shotgun (WGS) entry which is preliminary data.</text>
</comment>
<dbReference type="PANTHER" id="PTHR42718:SF39">
    <property type="entry name" value="ACTINORHODIN TRANSPORTER-RELATED"/>
    <property type="match status" value="1"/>
</dbReference>
<dbReference type="InterPro" id="IPR020846">
    <property type="entry name" value="MFS_dom"/>
</dbReference>
<dbReference type="Pfam" id="PF07690">
    <property type="entry name" value="MFS_1"/>
    <property type="match status" value="1"/>
</dbReference>
<dbReference type="InterPro" id="IPR036259">
    <property type="entry name" value="MFS_trans_sf"/>
</dbReference>
<dbReference type="Gene3D" id="1.20.1250.20">
    <property type="entry name" value="MFS general substrate transporter like domains"/>
    <property type="match status" value="1"/>
</dbReference>
<keyword evidence="2 5" id="KW-0812">Transmembrane</keyword>
<dbReference type="InterPro" id="IPR011701">
    <property type="entry name" value="MFS"/>
</dbReference>
<dbReference type="Gene3D" id="1.20.1720.10">
    <property type="entry name" value="Multidrug resistance protein D"/>
    <property type="match status" value="1"/>
</dbReference>
<dbReference type="Proteomes" id="UP000239203">
    <property type="component" value="Unassembled WGS sequence"/>
</dbReference>
<dbReference type="PRINTS" id="PR01035">
    <property type="entry name" value="TCRTETA"/>
</dbReference>
<evidence type="ECO:0000256" key="3">
    <source>
        <dbReference type="ARBA" id="ARBA00022989"/>
    </source>
</evidence>